<evidence type="ECO:0000313" key="3">
    <source>
        <dbReference type="EMBL" id="ABU80629.1"/>
    </source>
</evidence>
<feature type="chain" id="PRO_5002716920" evidence="1">
    <location>
        <begin position="23"/>
        <end position="145"/>
    </location>
</feature>
<evidence type="ECO:0000259" key="2">
    <source>
        <dbReference type="PROSITE" id="PS51034"/>
    </source>
</evidence>
<sequence length="145" mass="16888">MIHLWIPKFFIIVQALISYAYCDGIWREDLSNRINIGAPTDGYHRVQLNCNDNSISVAVVTENDFDGVIYTRGSFYGRSEKCFQEGRFGQTDYYFDFEFDECNVKKKDKNTYTVTLVIQNDKELIMPGDSAFKLVCDFRSREKNT</sequence>
<name>A7XAK7_ARTSF</name>
<protein>
    <submittedName>
        <fullName evidence="3">Zona pellucida-like domain-containing protein</fullName>
    </submittedName>
</protein>
<feature type="domain" description="ZP" evidence="2">
    <location>
        <begin position="49"/>
        <end position="145"/>
    </location>
</feature>
<keyword evidence="1" id="KW-0732">Signal</keyword>
<reference evidence="3" key="1">
    <citation type="submission" date="2007-07" db="EMBL/GenBank/DDBJ databases">
        <title>Isolation of an mRNA for a zona pellucida-like domain-containing protein from Artemia franciscana.</title>
        <authorList>
            <person name="Tilwa S."/>
            <person name="Brick J."/>
            <person name="Vershon A.K."/>
            <person name="Nemeroff M.E."/>
        </authorList>
    </citation>
    <scope>NUCLEOTIDE SEQUENCE</scope>
</reference>
<accession>A7XAK7</accession>
<dbReference type="PANTHER" id="PTHR46560:SF7">
    <property type="entry name" value="RE59626P"/>
    <property type="match status" value="1"/>
</dbReference>
<feature type="signal peptide" evidence="1">
    <location>
        <begin position="1"/>
        <end position="22"/>
    </location>
</feature>
<dbReference type="PROSITE" id="PS51034">
    <property type="entry name" value="ZP_2"/>
    <property type="match status" value="1"/>
</dbReference>
<dbReference type="InterPro" id="IPR001507">
    <property type="entry name" value="ZP_dom"/>
</dbReference>
<organism evidence="3">
    <name type="scientific">Artemia franciscana</name>
    <name type="common">Brine shrimp</name>
    <name type="synonym">Artemia sanfranciscana</name>
    <dbReference type="NCBI Taxonomy" id="6661"/>
    <lineage>
        <taxon>Eukaryota</taxon>
        <taxon>Metazoa</taxon>
        <taxon>Ecdysozoa</taxon>
        <taxon>Arthropoda</taxon>
        <taxon>Crustacea</taxon>
        <taxon>Branchiopoda</taxon>
        <taxon>Anostraca</taxon>
        <taxon>Artemiidae</taxon>
        <taxon>Artemia</taxon>
    </lineage>
</organism>
<dbReference type="AlphaFoldDB" id="A7XAK7"/>
<dbReference type="EMBL" id="EU072037">
    <property type="protein sequence ID" value="ABU80629.1"/>
    <property type="molecule type" value="mRNA"/>
</dbReference>
<dbReference type="PANTHER" id="PTHR46560">
    <property type="entry name" value="CYPHER, ISOFORM B"/>
    <property type="match status" value="1"/>
</dbReference>
<dbReference type="InterPro" id="IPR056953">
    <property type="entry name" value="CUT_N"/>
</dbReference>
<evidence type="ECO:0000256" key="1">
    <source>
        <dbReference type="SAM" id="SignalP"/>
    </source>
</evidence>
<dbReference type="Pfam" id="PF25057">
    <property type="entry name" value="CUT_N"/>
    <property type="match status" value="1"/>
</dbReference>
<proteinExistence type="evidence at transcript level"/>